<keyword evidence="2" id="KW-1185">Reference proteome</keyword>
<name>A0ACC9D1D5_9FIRM</name>
<dbReference type="Proteomes" id="UP000220959">
    <property type="component" value="Unassembled WGS sequence"/>
</dbReference>
<reference evidence="1 2" key="1">
    <citation type="journal article" date="2017" name="Front. Microbiol.">
        <title>New Insights into the Diversity of the Genus Faecalibacterium.</title>
        <authorList>
            <person name="Benevides L."/>
            <person name="Burman S."/>
            <person name="Martin R."/>
            <person name="Robert V."/>
            <person name="Thomas M."/>
            <person name="Miquel S."/>
            <person name="Chain F."/>
            <person name="Sokol H."/>
            <person name="Bermudez-Humaran L.G."/>
            <person name="Morrison M."/>
            <person name="Langella P."/>
            <person name="Azevedo V.A."/>
            <person name="Chatel J.M."/>
            <person name="Soares S."/>
        </authorList>
    </citation>
    <scope>NUCLEOTIDE SEQUENCE [LARGE SCALE GENOMIC DNA]</scope>
    <source>
        <strain evidence="2">CNCM I-4541</strain>
    </source>
</reference>
<evidence type="ECO:0000313" key="2">
    <source>
        <dbReference type="Proteomes" id="UP000220959"/>
    </source>
</evidence>
<accession>A0ACC9D1D5</accession>
<evidence type="ECO:0000313" key="1">
    <source>
        <dbReference type="EMBL" id="PDX61971.1"/>
    </source>
</evidence>
<comment type="caution">
    <text evidence="1">The sequence shown here is derived from an EMBL/GenBank/DDBJ whole genome shotgun (WGS) entry which is preliminary data.</text>
</comment>
<proteinExistence type="predicted"/>
<dbReference type="EMBL" id="NMTR01000006">
    <property type="protein sequence ID" value="PDX61971.1"/>
    <property type="molecule type" value="Genomic_DNA"/>
</dbReference>
<sequence>MKNKNTLLVSSEIFSEDVLRSAIQAYCGLAKIHVERAAENWVLTFQNCQYDTALTAHEFFNYLIDLASVAL</sequence>
<gene>
    <name evidence="1" type="ORF">CGS49_02680</name>
</gene>
<protein>
    <submittedName>
        <fullName evidence="1">Uncharacterized protein</fullName>
    </submittedName>
</protein>
<organism evidence="1 2">
    <name type="scientific">Faecalibacterium langellae</name>
    <dbReference type="NCBI Taxonomy" id="3435293"/>
    <lineage>
        <taxon>Bacteria</taxon>
        <taxon>Bacillati</taxon>
        <taxon>Bacillota</taxon>
        <taxon>Clostridia</taxon>
        <taxon>Eubacteriales</taxon>
        <taxon>Oscillospiraceae</taxon>
        <taxon>Faecalibacterium</taxon>
    </lineage>
</organism>